<keyword evidence="9 11" id="KW-0131">Cell cycle</keyword>
<proteinExistence type="inferred from homology"/>
<evidence type="ECO:0000256" key="4">
    <source>
        <dbReference type="ARBA" id="ARBA00016902"/>
    </source>
</evidence>
<dbReference type="SUPFAM" id="SSF54534">
    <property type="entry name" value="FKBP-like"/>
    <property type="match status" value="1"/>
</dbReference>
<dbReference type="PROSITE" id="PS50059">
    <property type="entry name" value="FKBP_PPIASE"/>
    <property type="match status" value="1"/>
</dbReference>
<evidence type="ECO:0000313" key="14">
    <source>
        <dbReference type="Proteomes" id="UP000033934"/>
    </source>
</evidence>
<protein>
    <recommendedName>
        <fullName evidence="4 9">Trigger factor</fullName>
        <shortName evidence="9">TF</shortName>
        <ecNumber evidence="3 9">5.2.1.8</ecNumber>
    </recommendedName>
    <alternativeName>
        <fullName evidence="8 9">PPIase</fullName>
    </alternativeName>
</protein>
<dbReference type="HAMAP" id="MF_00303">
    <property type="entry name" value="Trigger_factor_Tig"/>
    <property type="match status" value="1"/>
</dbReference>
<dbReference type="PATRIC" id="fig|1618334.3.peg.289"/>
<evidence type="ECO:0000256" key="5">
    <source>
        <dbReference type="ARBA" id="ARBA00023110"/>
    </source>
</evidence>
<dbReference type="InterPro" id="IPR008881">
    <property type="entry name" value="Trigger_fac_ribosome-bd_bac"/>
</dbReference>
<dbReference type="InterPro" id="IPR001179">
    <property type="entry name" value="PPIase_FKBP_dom"/>
</dbReference>
<comment type="subcellular location">
    <subcellularLocation>
        <location evidence="9">Cytoplasm</location>
    </subcellularLocation>
    <text evidence="9">About half TF is bound to the ribosome near the polypeptide exit tunnel while the other half is free in the cytoplasm.</text>
</comment>
<keyword evidence="6 9" id="KW-0143">Chaperone</keyword>
<name>A0A0G0NVP2_9BACT</name>
<dbReference type="GO" id="GO:0005737">
    <property type="term" value="C:cytoplasm"/>
    <property type="evidence" value="ECO:0007669"/>
    <property type="project" value="UniProtKB-SubCell"/>
</dbReference>
<dbReference type="Pfam" id="PF05698">
    <property type="entry name" value="Trigger_C"/>
    <property type="match status" value="1"/>
</dbReference>
<feature type="domain" description="PPIase FKBP-type" evidence="12">
    <location>
        <begin position="184"/>
        <end position="277"/>
    </location>
</feature>
<evidence type="ECO:0000256" key="11">
    <source>
        <dbReference type="RuleBase" id="RU003914"/>
    </source>
</evidence>
<comment type="similarity">
    <text evidence="2 9 11">Belongs to the FKBP-type PPIase family. Tig subfamily.</text>
</comment>
<reference evidence="13 14" key="1">
    <citation type="journal article" date="2015" name="Nature">
        <title>rRNA introns, odd ribosomes, and small enigmatic genomes across a large radiation of phyla.</title>
        <authorList>
            <person name="Brown C.T."/>
            <person name="Hug L.A."/>
            <person name="Thomas B.C."/>
            <person name="Sharon I."/>
            <person name="Castelle C.J."/>
            <person name="Singh A."/>
            <person name="Wilkins M.J."/>
            <person name="Williams K.H."/>
            <person name="Banfield J.F."/>
        </authorList>
    </citation>
    <scope>NUCLEOTIDE SEQUENCE [LARGE SCALE GENOMIC DNA]</scope>
</reference>
<dbReference type="SUPFAM" id="SSF109998">
    <property type="entry name" value="Triger factor/SurA peptide-binding domain-like"/>
    <property type="match status" value="1"/>
</dbReference>
<dbReference type="SUPFAM" id="SSF102735">
    <property type="entry name" value="Trigger factor ribosome-binding domain"/>
    <property type="match status" value="1"/>
</dbReference>
<sequence length="412" mass="47221">MKSTITKKPKSSVELSVTVLASEMAEFFNQALKEVQKDFALEGFRKGNVPEDLILKNTGRQYIEAQSLDIAVQESYVTALKEHKLNPVAQPKIDIKKFKVVGVGHIQPVETRGVASVLDDQPALEYTAQLDVFPEIEIHDYKNVKIKKDPKALEVTQSEIEKVFDHLRKQRAKLETIDRPLKIGDWAEINFEGSLEGVARDDMKSNNYPIILGESQMIPGFEEQLIGLKKGDTKKFPIIFSKDYHQENFRKKRAEFEVTIIDTKERIIPEIDDKFIKDLGHDKLEDLSVAIKDSLKQEKETVAHTKLENDILDEILKRTRIDLPESLVEQEVDRMLVESKDRLAKVNFDWQRYLDQIKKTEEDLKKEMRNAAEKNIKVGLILGKIATEEGIDPTAKDGAHKVMEKLVEYARN</sequence>
<dbReference type="GO" id="GO:0003755">
    <property type="term" value="F:peptidyl-prolyl cis-trans isomerase activity"/>
    <property type="evidence" value="ECO:0007669"/>
    <property type="project" value="UniProtKB-UniRule"/>
</dbReference>
<dbReference type="Pfam" id="PF00254">
    <property type="entry name" value="FKBP_C"/>
    <property type="match status" value="1"/>
</dbReference>
<gene>
    <name evidence="9" type="primary">tig</name>
    <name evidence="13" type="ORF">UT11_C0016G0009</name>
</gene>
<dbReference type="GO" id="GO:0006457">
    <property type="term" value="P:protein folding"/>
    <property type="evidence" value="ECO:0007669"/>
    <property type="project" value="UniProtKB-UniRule"/>
</dbReference>
<dbReference type="Pfam" id="PF05697">
    <property type="entry name" value="Trigger_N"/>
    <property type="match status" value="1"/>
</dbReference>
<dbReference type="InterPro" id="IPR046357">
    <property type="entry name" value="PPIase_dom_sf"/>
</dbReference>
<dbReference type="InterPro" id="IPR008880">
    <property type="entry name" value="Trigger_fac_C"/>
</dbReference>
<keyword evidence="9" id="KW-0963">Cytoplasm</keyword>
<keyword evidence="5 9" id="KW-0697">Rotamase</keyword>
<dbReference type="GO" id="GO:0015031">
    <property type="term" value="P:protein transport"/>
    <property type="evidence" value="ECO:0007669"/>
    <property type="project" value="UniProtKB-UniRule"/>
</dbReference>
<dbReference type="InterPro" id="IPR005215">
    <property type="entry name" value="Trig_fac"/>
</dbReference>
<evidence type="ECO:0000256" key="1">
    <source>
        <dbReference type="ARBA" id="ARBA00000971"/>
    </source>
</evidence>
<dbReference type="Gene3D" id="3.30.70.1050">
    <property type="entry name" value="Trigger factor ribosome-binding domain"/>
    <property type="match status" value="1"/>
</dbReference>
<dbReference type="NCBIfam" id="TIGR00115">
    <property type="entry name" value="tig"/>
    <property type="match status" value="1"/>
</dbReference>
<dbReference type="EMBL" id="LBVO01000016">
    <property type="protein sequence ID" value="KKQ89959.1"/>
    <property type="molecule type" value="Genomic_DNA"/>
</dbReference>
<dbReference type="InterPro" id="IPR027304">
    <property type="entry name" value="Trigger_fact/SurA_dom_sf"/>
</dbReference>
<evidence type="ECO:0000256" key="9">
    <source>
        <dbReference type="HAMAP-Rule" id="MF_00303"/>
    </source>
</evidence>
<comment type="domain">
    <text evidence="9">Consists of 3 domains; the N-terminus binds the ribosome, the middle domain has PPIase activity, while the C-terminus has intrinsic chaperone activity on its own.</text>
</comment>
<keyword evidence="7 9" id="KW-0413">Isomerase</keyword>
<evidence type="ECO:0000256" key="7">
    <source>
        <dbReference type="ARBA" id="ARBA00023235"/>
    </source>
</evidence>
<dbReference type="AlphaFoldDB" id="A0A0G0NVP2"/>
<dbReference type="PIRSF" id="PIRSF003095">
    <property type="entry name" value="Trigger_factor"/>
    <property type="match status" value="1"/>
</dbReference>
<dbReference type="Gene3D" id="3.10.50.40">
    <property type="match status" value="1"/>
</dbReference>
<evidence type="ECO:0000256" key="2">
    <source>
        <dbReference type="ARBA" id="ARBA00005464"/>
    </source>
</evidence>
<dbReference type="InterPro" id="IPR037041">
    <property type="entry name" value="Trigger_fac_C_sf"/>
</dbReference>
<evidence type="ECO:0000256" key="6">
    <source>
        <dbReference type="ARBA" id="ARBA00023186"/>
    </source>
</evidence>
<evidence type="ECO:0000256" key="3">
    <source>
        <dbReference type="ARBA" id="ARBA00013194"/>
    </source>
</evidence>
<evidence type="ECO:0000256" key="10">
    <source>
        <dbReference type="PROSITE-ProRule" id="PRU00277"/>
    </source>
</evidence>
<dbReference type="Gene3D" id="1.10.3120.10">
    <property type="entry name" value="Trigger factor, C-terminal domain"/>
    <property type="match status" value="1"/>
</dbReference>
<dbReference type="EC" id="5.2.1.8" evidence="3 9"/>
<accession>A0A0G0NVP2</accession>
<comment type="catalytic activity">
    <reaction evidence="1 9 10">
        <text>[protein]-peptidylproline (omega=180) = [protein]-peptidylproline (omega=0)</text>
        <dbReference type="Rhea" id="RHEA:16237"/>
        <dbReference type="Rhea" id="RHEA-COMP:10747"/>
        <dbReference type="Rhea" id="RHEA-COMP:10748"/>
        <dbReference type="ChEBI" id="CHEBI:83833"/>
        <dbReference type="ChEBI" id="CHEBI:83834"/>
        <dbReference type="EC" id="5.2.1.8"/>
    </reaction>
</comment>
<evidence type="ECO:0000259" key="12">
    <source>
        <dbReference type="PROSITE" id="PS50059"/>
    </source>
</evidence>
<keyword evidence="9 11" id="KW-0132">Cell division</keyword>
<dbReference type="Proteomes" id="UP000033934">
    <property type="component" value="Unassembled WGS sequence"/>
</dbReference>
<evidence type="ECO:0000313" key="13">
    <source>
        <dbReference type="EMBL" id="KKQ89959.1"/>
    </source>
</evidence>
<organism evidence="13 14">
    <name type="scientific">Berkelbacteria bacterium GW2011_GWA2_38_9</name>
    <dbReference type="NCBI Taxonomy" id="1618334"/>
    <lineage>
        <taxon>Bacteria</taxon>
        <taxon>Candidatus Berkelbacteria</taxon>
    </lineage>
</organism>
<dbReference type="GO" id="GO:0051301">
    <property type="term" value="P:cell division"/>
    <property type="evidence" value="ECO:0007669"/>
    <property type="project" value="UniProtKB-KW"/>
</dbReference>
<evidence type="ECO:0000256" key="8">
    <source>
        <dbReference type="ARBA" id="ARBA00029986"/>
    </source>
</evidence>
<comment type="function">
    <text evidence="9">Involved in protein export. Acts as a chaperone by maintaining the newly synthesized protein in an open conformation. Functions as a peptidyl-prolyl cis-trans isomerase.</text>
</comment>
<dbReference type="InterPro" id="IPR036611">
    <property type="entry name" value="Trigger_fac_ribosome-bd_sf"/>
</dbReference>
<comment type="caution">
    <text evidence="13">The sequence shown here is derived from an EMBL/GenBank/DDBJ whole genome shotgun (WGS) entry which is preliminary data.</text>
</comment>